<comment type="catalytic activity">
    <reaction evidence="7 8">
        <text>RNA(n) + a ribonucleoside 5'-triphosphate = RNA(n+1) + diphosphate</text>
        <dbReference type="Rhea" id="RHEA:21248"/>
        <dbReference type="Rhea" id="RHEA-COMP:14527"/>
        <dbReference type="Rhea" id="RHEA-COMP:17342"/>
        <dbReference type="ChEBI" id="CHEBI:33019"/>
        <dbReference type="ChEBI" id="CHEBI:61557"/>
        <dbReference type="ChEBI" id="CHEBI:140395"/>
        <dbReference type="EC" id="2.7.7.6"/>
    </reaction>
</comment>
<dbReference type="SMART" id="SM00662">
    <property type="entry name" value="RPOLD"/>
    <property type="match status" value="1"/>
</dbReference>
<keyword evidence="4 8" id="KW-0808">Transferase</keyword>
<dbReference type="NCBIfam" id="TIGR02027">
    <property type="entry name" value="rpoA"/>
    <property type="match status" value="1"/>
</dbReference>
<dbReference type="InterPro" id="IPR036603">
    <property type="entry name" value="RBP11-like"/>
</dbReference>
<proteinExistence type="inferred from homology"/>
<keyword evidence="10" id="KW-0934">Plastid</keyword>
<dbReference type="InterPro" id="IPR011773">
    <property type="entry name" value="DNA-dir_RpoA"/>
</dbReference>
<dbReference type="InterPro" id="IPR036643">
    <property type="entry name" value="RNApol_insert_sf"/>
</dbReference>
<comment type="domain">
    <text evidence="8">The N-terminal domain is essential for RNAP assembly and basal transcription, whereas the C-terminal domain is involved in interaction with transcriptional regulators and with upstream promoter elements.</text>
</comment>
<name>A0A191T4J7_SPIMX</name>
<dbReference type="FunFam" id="2.170.120.12:FF:000001">
    <property type="entry name" value="DNA-directed RNA polymerase subunit alpha"/>
    <property type="match status" value="1"/>
</dbReference>
<dbReference type="SUPFAM" id="SSF56553">
    <property type="entry name" value="Insert subdomain of RNA polymerase alpha subunit"/>
    <property type="match status" value="1"/>
</dbReference>
<evidence type="ECO:0000256" key="4">
    <source>
        <dbReference type="ARBA" id="ARBA00022679"/>
    </source>
</evidence>
<reference evidence="10" key="1">
    <citation type="journal article" date="2016" name="Front. Plant Sci.">
        <title>Comparative Chloroplast Genome Analyses of Streptophyte Green Algae Uncover Major Structural Alterations in the Klebsormidiophyceae, Coleochaetophyceae and Zygnematophyceae.</title>
        <authorList>
            <person name="Lemieux C."/>
            <person name="Otis C."/>
            <person name="Turmel M."/>
        </authorList>
    </citation>
    <scope>NUCLEOTIDE SEQUENCE</scope>
</reference>
<evidence type="ECO:0000256" key="5">
    <source>
        <dbReference type="ARBA" id="ARBA00022695"/>
    </source>
</evidence>
<gene>
    <name evidence="8 10" type="primary">rpoA</name>
</gene>
<dbReference type="SUPFAM" id="SSF55257">
    <property type="entry name" value="RBP11-like subunits of RNA polymerase"/>
    <property type="match status" value="1"/>
</dbReference>
<dbReference type="GO" id="GO:0003677">
    <property type="term" value="F:DNA binding"/>
    <property type="evidence" value="ECO:0007669"/>
    <property type="project" value="UniProtKB-UniRule"/>
</dbReference>
<dbReference type="Gene3D" id="1.10.150.20">
    <property type="entry name" value="5' to 3' exonuclease, C-terminal subdomain"/>
    <property type="match status" value="1"/>
</dbReference>
<evidence type="ECO:0000256" key="7">
    <source>
        <dbReference type="ARBA" id="ARBA00048552"/>
    </source>
</evidence>
<dbReference type="EC" id="2.7.7.6" evidence="8"/>
<organism evidence="10">
    <name type="scientific">Spirogyra maxima</name>
    <name type="common">Green alga</name>
    <dbReference type="NCBI Taxonomy" id="3180"/>
    <lineage>
        <taxon>Eukaryota</taxon>
        <taxon>Viridiplantae</taxon>
        <taxon>Streptophyta</taxon>
        <taxon>Zygnematophyceae</taxon>
        <taxon>Zygnematophycidae</taxon>
        <taxon>Spirogyrales</taxon>
        <taxon>Spirogyraceae</taxon>
        <taxon>Spirogyra</taxon>
    </lineage>
</organism>
<dbReference type="GO" id="GO:0003899">
    <property type="term" value="F:DNA-directed RNA polymerase activity"/>
    <property type="evidence" value="ECO:0007669"/>
    <property type="project" value="UniProtKB-UniRule"/>
</dbReference>
<evidence type="ECO:0000256" key="3">
    <source>
        <dbReference type="ARBA" id="ARBA00022478"/>
    </source>
</evidence>
<dbReference type="Gene3D" id="3.30.1360.10">
    <property type="entry name" value="RNA polymerase, RBP11-like subunit"/>
    <property type="match status" value="1"/>
</dbReference>
<evidence type="ECO:0000256" key="1">
    <source>
        <dbReference type="ARBA" id="ARBA00004026"/>
    </source>
</evidence>
<dbReference type="SUPFAM" id="SSF47789">
    <property type="entry name" value="C-terminal domain of RNA polymerase alpha subunit"/>
    <property type="match status" value="1"/>
</dbReference>
<dbReference type="GO" id="GO:0000428">
    <property type="term" value="C:DNA-directed RNA polymerase complex"/>
    <property type="evidence" value="ECO:0007669"/>
    <property type="project" value="UniProtKB-KW"/>
</dbReference>
<dbReference type="GO" id="GO:0006351">
    <property type="term" value="P:DNA-templated transcription"/>
    <property type="evidence" value="ECO:0007669"/>
    <property type="project" value="UniProtKB-UniRule"/>
</dbReference>
<dbReference type="GeneID" id="27984706"/>
<comment type="similarity">
    <text evidence="2 8">Belongs to the RNA polymerase alpha chain family.</text>
</comment>
<dbReference type="Pfam" id="PF01193">
    <property type="entry name" value="RNA_pol_L"/>
    <property type="match status" value="1"/>
</dbReference>
<keyword evidence="10" id="KW-0150">Chloroplast</keyword>
<sequence length="344" mass="38838">MGQYTINLRESYPVWKIGSKIDSTKEECLDYMLFIASPLLAGQATTLGVAIRRTLLESIQGTAIVAAKIYGAAHEYSTLEGIQESIHDILLNLKQVIIKNKICEFQKCLISIIGPKKVTAADIELSQNITISNPYHHIATITKPIRFQVELIINKGRGYLIQDGNDVQDGYFPVDALFNPVRNVNFSIHNLAEQQEALILEIWTNGAITPLDALRQGSENLIHLFLPPFGLEDDTYMTSLGSQDYNIHIKNSLKEKFELHSIERIEDSHLIKDQFLEYSKTPIELLELSTRPFKCLKNANIYTINDLLKLSQQDLLKISNMGPSSVKQIVEALDKRFGINLKLK</sequence>
<dbReference type="InterPro" id="IPR011262">
    <property type="entry name" value="DNA-dir_RNA_pol_insert"/>
</dbReference>
<accession>A0A191T4J7</accession>
<evidence type="ECO:0000259" key="9">
    <source>
        <dbReference type="SMART" id="SM00662"/>
    </source>
</evidence>
<evidence type="ECO:0000256" key="8">
    <source>
        <dbReference type="HAMAP-Rule" id="MF_00059"/>
    </source>
</evidence>
<dbReference type="GO" id="GO:0046983">
    <property type="term" value="F:protein dimerization activity"/>
    <property type="evidence" value="ECO:0007669"/>
    <property type="project" value="InterPro"/>
</dbReference>
<comment type="subunit">
    <text evidence="8">In plastids the minimal PEP RNA polymerase catalytic core is composed of four subunits: alpha, beta, beta', and beta''. When a (nuclear-encoded) sigma factor is associated with the core the holoenzyme is formed, which can initiate transcription.</text>
</comment>
<dbReference type="CDD" id="cd06928">
    <property type="entry name" value="RNAP_alpha_NTD"/>
    <property type="match status" value="1"/>
</dbReference>
<comment type="function">
    <text evidence="1 8">DNA-dependent RNA polymerase catalyzes the transcription of DNA into RNA using the four ribonucleoside triphosphates as substrates.</text>
</comment>
<keyword evidence="5 8" id="KW-0548">Nucleotidyltransferase</keyword>
<dbReference type="AlphaFoldDB" id="A0A191T4J7"/>
<evidence type="ECO:0000256" key="6">
    <source>
        <dbReference type="ARBA" id="ARBA00023163"/>
    </source>
</evidence>
<feature type="domain" description="DNA-directed RNA polymerase RpoA/D/Rpb3-type" evidence="9">
    <location>
        <begin position="31"/>
        <end position="232"/>
    </location>
</feature>
<geneLocation type="chloroplast" evidence="10"/>
<dbReference type="Pfam" id="PF01000">
    <property type="entry name" value="RNA_pol_A_bac"/>
    <property type="match status" value="1"/>
</dbReference>
<evidence type="ECO:0000256" key="2">
    <source>
        <dbReference type="ARBA" id="ARBA00007123"/>
    </source>
</evidence>
<dbReference type="EMBL" id="KU646489">
    <property type="protein sequence ID" value="ANI25316.1"/>
    <property type="molecule type" value="Genomic_DNA"/>
</dbReference>
<comment type="subcellular location">
    <subcellularLocation>
        <location evidence="8">Plastid</location>
        <location evidence="8">Chloroplast</location>
    </subcellularLocation>
</comment>
<dbReference type="RefSeq" id="YP_009258378.1">
    <property type="nucleotide sequence ID" value="NC_030355.1"/>
</dbReference>
<keyword evidence="3 8" id="KW-0240">DNA-directed RNA polymerase</keyword>
<dbReference type="Gene3D" id="2.170.120.12">
    <property type="entry name" value="DNA-directed RNA polymerase, insert domain"/>
    <property type="match status" value="1"/>
</dbReference>
<feature type="region of interest" description="Alpha C-terminal domain (alpha-CTD)" evidence="8">
    <location>
        <begin position="275"/>
        <end position="344"/>
    </location>
</feature>
<dbReference type="InterPro" id="IPR011260">
    <property type="entry name" value="RNAP_asu_C"/>
</dbReference>
<dbReference type="InterPro" id="IPR011263">
    <property type="entry name" value="DNA-dir_RNA_pol_RpoA/D/Rpb3"/>
</dbReference>
<dbReference type="HAMAP" id="MF_00059">
    <property type="entry name" value="RNApol_bact_RpoA"/>
    <property type="match status" value="1"/>
</dbReference>
<dbReference type="Pfam" id="PF03118">
    <property type="entry name" value="RNA_pol_A_CTD"/>
    <property type="match status" value="1"/>
</dbReference>
<protein>
    <recommendedName>
        <fullName evidence="8">DNA-directed RNA polymerase subunit alpha</fullName>
        <shortName evidence="8">PEP</shortName>
        <ecNumber evidence="8">2.7.7.6</ecNumber>
    </recommendedName>
    <alternativeName>
        <fullName evidence="8">Plastid-encoded RNA polymerase subunit alpha</fullName>
        <shortName evidence="8">RNA polymerase subunit alpha</shortName>
    </alternativeName>
</protein>
<feature type="region of interest" description="Alpha N-terminal domain (alpha-NTD)" evidence="8">
    <location>
        <begin position="1"/>
        <end position="254"/>
    </location>
</feature>
<dbReference type="GO" id="GO:0009507">
    <property type="term" value="C:chloroplast"/>
    <property type="evidence" value="ECO:0007669"/>
    <property type="project" value="UniProtKB-SubCell"/>
</dbReference>
<dbReference type="SMR" id="A0A191T4J7"/>
<evidence type="ECO:0000313" key="10">
    <source>
        <dbReference type="EMBL" id="ANI25316.1"/>
    </source>
</evidence>
<keyword evidence="6 8" id="KW-0804">Transcription</keyword>